<keyword evidence="3 5" id="KW-0328">Glycosyltransferase</keyword>
<name>A0A061B8D7_RHOTO</name>
<organism evidence="7">
    <name type="scientific">Rhodotorula toruloides</name>
    <name type="common">Yeast</name>
    <name type="synonym">Rhodosporidium toruloides</name>
    <dbReference type="NCBI Taxonomy" id="5286"/>
    <lineage>
        <taxon>Eukaryota</taxon>
        <taxon>Fungi</taxon>
        <taxon>Dikarya</taxon>
        <taxon>Basidiomycota</taxon>
        <taxon>Pucciniomycotina</taxon>
        <taxon>Microbotryomycetes</taxon>
        <taxon>Sporidiobolales</taxon>
        <taxon>Sporidiobolaceae</taxon>
        <taxon>Rhodotorula</taxon>
    </lineage>
</organism>
<dbReference type="PANTHER" id="PTHR11929">
    <property type="entry name" value="ALPHA- 1,3 -FUCOSYLTRANSFERASE"/>
    <property type="match status" value="1"/>
</dbReference>
<sequence>MPPARSYGPREGLFRRRNLALAALAFFFFVAHPSVRTSPSRLLKSRYKRPPKPPQSQAAVAYWAAEVAPDTRIQPVLADLYVERQKRRAEAVAHAQARGLRLNDRTRESDAPVVVYWSEPPYWWKKEYGTGQGEHIQVDNCPVKCTLVSGHSNDTAQRDAHVVMEYNTHRNRIDGLPATGPRSLRPWQKAALYSMEANSVLENHLDLLKLFDIFSHFSAYSDIRFETYIPNMCDDPEDANSHCIGLPDVTSRAVADRWWGKDRTKSPFFDEQLAAQAPLPTGEVRLATFISNCYGSTRNRLIRELVEEGIVFDHYGKCKEDVFGGVPQNYSAKISALVKPDPDSPSQKLRWQAKMKILAMYPFVLILENTILSDYISEKITQGILAGGIPIILGAPNLASEIDPPTAPHPPLYIDAMDYTPSELAAHLRRLAAEPALHAEYRAWTKTLPDAPVVEYARRTSDNNYLENGLMRPICDICQYYHENYDWETQAPVAF</sequence>
<evidence type="ECO:0000256" key="2">
    <source>
        <dbReference type="ARBA" id="ARBA00008919"/>
    </source>
</evidence>
<gene>
    <name evidence="7" type="ORF">RHTO0S_12e01354g</name>
</gene>
<comment type="pathway">
    <text evidence="1">Protein modification; protein glycosylation.</text>
</comment>
<evidence type="ECO:0000313" key="7">
    <source>
        <dbReference type="EMBL" id="CDR46184.1"/>
    </source>
</evidence>
<dbReference type="InterPro" id="IPR001503">
    <property type="entry name" value="Glyco_trans_10"/>
</dbReference>
<evidence type="ECO:0000256" key="3">
    <source>
        <dbReference type="ARBA" id="ARBA00022676"/>
    </source>
</evidence>
<reference evidence="7" key="1">
    <citation type="journal article" date="2014" name="Genome Announc.">
        <title>Draft genome sequence of Rhodosporidium toruloides CECT1137, an oleaginous yeast of biotechnological interest.</title>
        <authorList>
            <person name="Morin N."/>
            <person name="Calcas X."/>
            <person name="Devillers H."/>
            <person name="Durrens P."/>
            <person name="Sherman D.J."/>
            <person name="Nicaud J.-M."/>
            <person name="Neuveglise C."/>
        </authorList>
    </citation>
    <scope>NUCLEOTIDE SEQUENCE</scope>
    <source>
        <strain evidence="7">CECT1137</strain>
    </source>
</reference>
<accession>A0A061B8D7</accession>
<comment type="subcellular location">
    <subcellularLocation>
        <location evidence="5">Golgi apparatus</location>
        <location evidence="5">Golgi stack membrane</location>
        <topology evidence="5">Single-pass type II membrane protein</topology>
    </subcellularLocation>
</comment>
<dbReference type="PANTHER" id="PTHR11929:SF194">
    <property type="entry name" value="ALPHA-(1,3)-FUCOSYLTRANSFERASE 10"/>
    <property type="match status" value="1"/>
</dbReference>
<dbReference type="UniPathway" id="UPA00378"/>
<evidence type="ECO:0000256" key="4">
    <source>
        <dbReference type="ARBA" id="ARBA00022679"/>
    </source>
</evidence>
<evidence type="ECO:0000256" key="1">
    <source>
        <dbReference type="ARBA" id="ARBA00004922"/>
    </source>
</evidence>
<dbReference type="Gene3D" id="3.40.50.11660">
    <property type="entry name" value="Glycosyl transferase family 10, C-terminal domain"/>
    <property type="match status" value="1"/>
</dbReference>
<dbReference type="AlphaFoldDB" id="A0A061B8D7"/>
<dbReference type="EMBL" id="LK052947">
    <property type="protein sequence ID" value="CDR46184.1"/>
    <property type="molecule type" value="Genomic_DNA"/>
</dbReference>
<feature type="domain" description="Fucosyltransferase C-terminal" evidence="6">
    <location>
        <begin position="287"/>
        <end position="485"/>
    </location>
</feature>
<dbReference type="GO" id="GO:0046920">
    <property type="term" value="F:alpha-(1-&gt;3)-fucosyltransferase activity"/>
    <property type="evidence" value="ECO:0007669"/>
    <property type="project" value="TreeGrafter"/>
</dbReference>
<dbReference type="InterPro" id="IPR038577">
    <property type="entry name" value="GT10-like_C_sf"/>
</dbReference>
<keyword evidence="4 5" id="KW-0808">Transferase</keyword>
<dbReference type="InterPro" id="IPR055270">
    <property type="entry name" value="Glyco_tran_10_C"/>
</dbReference>
<dbReference type="EC" id="2.4.1.-" evidence="5"/>
<dbReference type="GO" id="GO:0032580">
    <property type="term" value="C:Golgi cisterna membrane"/>
    <property type="evidence" value="ECO:0007669"/>
    <property type="project" value="UniProtKB-SubCell"/>
</dbReference>
<keyword evidence="5" id="KW-0812">Transmembrane</keyword>
<protein>
    <recommendedName>
        <fullName evidence="5">Fucosyltransferase</fullName>
        <ecNumber evidence="5">2.4.1.-</ecNumber>
    </recommendedName>
</protein>
<keyword evidence="5" id="KW-0333">Golgi apparatus</keyword>
<keyword evidence="5" id="KW-0472">Membrane</keyword>
<evidence type="ECO:0000259" key="6">
    <source>
        <dbReference type="Pfam" id="PF00852"/>
    </source>
</evidence>
<comment type="similarity">
    <text evidence="2 5">Belongs to the glycosyltransferase 10 family.</text>
</comment>
<dbReference type="SUPFAM" id="SSF53756">
    <property type="entry name" value="UDP-Glycosyltransferase/glycogen phosphorylase"/>
    <property type="match status" value="1"/>
</dbReference>
<proteinExistence type="inferred from homology"/>
<dbReference type="Pfam" id="PF00852">
    <property type="entry name" value="Glyco_transf_10"/>
    <property type="match status" value="1"/>
</dbReference>
<evidence type="ECO:0000256" key="5">
    <source>
        <dbReference type="RuleBase" id="RU003832"/>
    </source>
</evidence>